<dbReference type="FunFam" id="3.30.1330.40:FF:000001">
    <property type="entry name" value="L-PSP family endoribonuclease"/>
    <property type="match status" value="1"/>
</dbReference>
<dbReference type="GO" id="GO:0005829">
    <property type="term" value="C:cytosol"/>
    <property type="evidence" value="ECO:0007669"/>
    <property type="project" value="TreeGrafter"/>
</dbReference>
<organism evidence="2">
    <name type="scientific">Providencia alcalifaciens Ban1</name>
    <dbReference type="NCBI Taxonomy" id="663916"/>
    <lineage>
        <taxon>Bacteria</taxon>
        <taxon>Pseudomonadati</taxon>
        <taxon>Pseudomonadota</taxon>
        <taxon>Gammaproteobacteria</taxon>
        <taxon>Enterobacterales</taxon>
        <taxon>Morganellaceae</taxon>
        <taxon>Providencia</taxon>
    </lineage>
</organism>
<dbReference type="PANTHER" id="PTHR11803">
    <property type="entry name" value="2-IMINOBUTANOATE/2-IMINOPROPANOATE DEAMINASE RIDA"/>
    <property type="match status" value="1"/>
</dbReference>
<dbReference type="NCBIfam" id="TIGR00004">
    <property type="entry name" value="Rid family detoxifying hydrolase"/>
    <property type="match status" value="1"/>
</dbReference>
<dbReference type="CDD" id="cd00448">
    <property type="entry name" value="YjgF_YER057c_UK114_family"/>
    <property type="match status" value="1"/>
</dbReference>
<dbReference type="Pfam" id="PF01042">
    <property type="entry name" value="Ribonuc_L-PSP"/>
    <property type="match status" value="1"/>
</dbReference>
<dbReference type="InterPro" id="IPR035959">
    <property type="entry name" value="RutC-like_sf"/>
</dbReference>
<protein>
    <submittedName>
        <fullName evidence="2">Endoribonuclease L-PSP, putative</fullName>
    </submittedName>
</protein>
<reference evidence="2" key="1">
    <citation type="journal article" date="2009" name="PLoS Genet.">
        <title>Comparative ICE genomics: insights into the evolution of the SXT/R391 family of ICEs.</title>
        <authorList>
            <person name="Wozniak R.A."/>
            <person name="Fouts D.E."/>
            <person name="Spagnoletti M."/>
            <person name="Colombo M.M."/>
            <person name="Ceccarelli D."/>
            <person name="Garriss G."/>
            <person name="Dery C."/>
            <person name="Burrus V."/>
            <person name="Waldor M.K."/>
        </authorList>
    </citation>
    <scope>NUCLEOTIDE SEQUENCE</scope>
    <source>
        <strain evidence="2">Ban1</strain>
    </source>
</reference>
<proteinExistence type="inferred from homology"/>
<dbReference type="PANTHER" id="PTHR11803:SF39">
    <property type="entry name" value="2-IMINOBUTANOATE_2-IMINOPROPANOATE DEAMINASE"/>
    <property type="match status" value="1"/>
</dbReference>
<dbReference type="EMBL" id="GQ463139">
    <property type="protein sequence ID" value="ACV96051.1"/>
    <property type="molecule type" value="Genomic_DNA"/>
</dbReference>
<dbReference type="InterPro" id="IPR006175">
    <property type="entry name" value="YjgF/YER057c/UK114"/>
</dbReference>
<dbReference type="GO" id="GO:0019239">
    <property type="term" value="F:deaminase activity"/>
    <property type="evidence" value="ECO:0007669"/>
    <property type="project" value="TreeGrafter"/>
</dbReference>
<evidence type="ECO:0000256" key="1">
    <source>
        <dbReference type="ARBA" id="ARBA00010552"/>
    </source>
</evidence>
<name>C9E4H1_9GAMM</name>
<dbReference type="AlphaFoldDB" id="C9E4H1"/>
<comment type="similarity">
    <text evidence="1">Belongs to the RutC family.</text>
</comment>
<evidence type="ECO:0000313" key="2">
    <source>
        <dbReference type="EMBL" id="ACV96051.1"/>
    </source>
</evidence>
<accession>C9E4H1</accession>
<dbReference type="SUPFAM" id="SSF55298">
    <property type="entry name" value="YjgF-like"/>
    <property type="match status" value="1"/>
</dbReference>
<gene>
    <name evidence="2" type="ORF">ICEPALBAN1_0064</name>
</gene>
<dbReference type="InterPro" id="IPR006056">
    <property type="entry name" value="RidA"/>
</dbReference>
<sequence>MTKTSITTNKLATPAGPFPAAATFQNLAFISGQVGQDPATGKLVGDSLTEQAHQALRNLFVATEAAGGNKDTIVKINCYLLTMDDFASFNEVYKTYFEPGQCPARTCVAVYQLPLGAKVEVEAIATRDTNV</sequence>
<dbReference type="Gene3D" id="3.30.1330.40">
    <property type="entry name" value="RutC-like"/>
    <property type="match status" value="1"/>
</dbReference>
<reference evidence="2" key="2">
    <citation type="submission" date="2009-08" db="EMBL/GenBank/DDBJ databases">
        <title>Providencia alcalifaciens ICEPalBan1.</title>
        <authorList>
            <person name="Fouts D."/>
            <person name="Durkin S."/>
            <person name="Wozniak R."/>
            <person name="Waldor M."/>
        </authorList>
    </citation>
    <scope>NUCLEOTIDE SEQUENCE</scope>
    <source>
        <strain evidence="2">Ban1</strain>
    </source>
</reference>